<protein>
    <submittedName>
        <fullName evidence="7">Putative TerC family integral membrane protein</fullName>
    </submittedName>
</protein>
<feature type="transmembrane region" description="Helical" evidence="6">
    <location>
        <begin position="298"/>
        <end position="318"/>
    </location>
</feature>
<dbReference type="InterPro" id="IPR022369">
    <property type="entry name" value="Integral_membrane_TerC_rswitch"/>
</dbReference>
<sequence>MDFLLADFLGTPTWMWAVFISLVLGLLALDLGVLHKNSKEIGIRESMLMSTFYIGIGLAFGGWIWYQSGQQLALEYVTGFVVEKSLAMDNIFIIAMIFSYFAIPRQYQHRVLLWGILGVIVLRGIMIAAGAAIVENFHWVLYIFAAFLVFTGLKMLFSSSHDENDIGNNKILKFLRRHLPVTNALHGEKFIVKEVDEKTGKLKTFVTPLFLALIMVEIADLIFAVDSIPAIFAITTDPFIVYTSNIFAILGLRALYFALAALIHRFAYLKYALAAVLVFVGSKIFLADMLGIAKIPPAVSLGVTIAILATGIIGSLLATRNEKKVIE</sequence>
<dbReference type="eggNOG" id="COG0861">
    <property type="taxonomic scope" value="Bacteria"/>
</dbReference>
<dbReference type="NCBIfam" id="TIGR03718">
    <property type="entry name" value="R_switched_Alx"/>
    <property type="match status" value="1"/>
</dbReference>
<dbReference type="OrthoDB" id="9783692at2"/>
<comment type="subcellular location">
    <subcellularLocation>
        <location evidence="1">Membrane</location>
        <topology evidence="1">Multi-pass membrane protein</topology>
    </subcellularLocation>
</comment>
<dbReference type="AlphaFoldDB" id="A0A081CVR7"/>
<feature type="transmembrane region" description="Helical" evidence="6">
    <location>
        <begin position="239"/>
        <end position="259"/>
    </location>
</feature>
<dbReference type="EMBL" id="BBJU01000013">
    <property type="protein sequence ID" value="GAK70763.1"/>
    <property type="molecule type" value="Genomic_DNA"/>
</dbReference>
<feature type="transmembrane region" description="Helical" evidence="6">
    <location>
        <begin position="46"/>
        <end position="66"/>
    </location>
</feature>
<gene>
    <name evidence="7" type="ORF">RRU01S_13_01010</name>
</gene>
<comment type="caution">
    <text evidence="7">The sequence shown here is derived from an EMBL/GenBank/DDBJ whole genome shotgun (WGS) entry which is preliminary data.</text>
</comment>
<dbReference type="Pfam" id="PF03741">
    <property type="entry name" value="TerC"/>
    <property type="match status" value="1"/>
</dbReference>
<dbReference type="GO" id="GO:0016020">
    <property type="term" value="C:membrane"/>
    <property type="evidence" value="ECO:0007669"/>
    <property type="project" value="UniProtKB-SubCell"/>
</dbReference>
<dbReference type="PANTHER" id="PTHR30238:SF0">
    <property type="entry name" value="THYLAKOID MEMBRANE PROTEIN TERC, CHLOROPLASTIC"/>
    <property type="match status" value="1"/>
</dbReference>
<dbReference type="RefSeq" id="WP_045230334.1">
    <property type="nucleotide sequence ID" value="NZ_BBJU01000013.1"/>
</dbReference>
<feature type="transmembrane region" description="Helical" evidence="6">
    <location>
        <begin position="111"/>
        <end position="133"/>
    </location>
</feature>
<accession>A0A081CVR7</accession>
<name>A0A081CVR7_9HYPH</name>
<feature type="transmembrane region" description="Helical" evidence="6">
    <location>
        <begin position="139"/>
        <end position="157"/>
    </location>
</feature>
<evidence type="ECO:0000313" key="8">
    <source>
        <dbReference type="Proteomes" id="UP000028701"/>
    </source>
</evidence>
<evidence type="ECO:0000256" key="2">
    <source>
        <dbReference type="ARBA" id="ARBA00007511"/>
    </source>
</evidence>
<proteinExistence type="inferred from homology"/>
<evidence type="ECO:0000256" key="1">
    <source>
        <dbReference type="ARBA" id="ARBA00004141"/>
    </source>
</evidence>
<keyword evidence="4 6" id="KW-1133">Transmembrane helix</keyword>
<evidence type="ECO:0000256" key="3">
    <source>
        <dbReference type="ARBA" id="ARBA00022692"/>
    </source>
</evidence>
<feature type="transmembrane region" description="Helical" evidence="6">
    <location>
        <begin position="271"/>
        <end position="292"/>
    </location>
</feature>
<evidence type="ECO:0000256" key="5">
    <source>
        <dbReference type="ARBA" id="ARBA00023136"/>
    </source>
</evidence>
<dbReference type="InterPro" id="IPR005496">
    <property type="entry name" value="Integral_membrane_TerC"/>
</dbReference>
<evidence type="ECO:0000256" key="4">
    <source>
        <dbReference type="ARBA" id="ARBA00022989"/>
    </source>
</evidence>
<comment type="similarity">
    <text evidence="2">Belongs to the TerC family.</text>
</comment>
<reference evidence="7 8" key="1">
    <citation type="submission" date="2014-08" db="EMBL/GenBank/DDBJ databases">
        <title>Whole genome shotgun sequence of Rhizobium rubi NBRC 13261.</title>
        <authorList>
            <person name="Katano-Makiyama Y."/>
            <person name="Hosoyama A."/>
            <person name="Hashimoto M."/>
            <person name="Hosoyama Y."/>
            <person name="Noguchi M."/>
            <person name="Tsuchikane K."/>
            <person name="Uohara A."/>
            <person name="Ohji S."/>
            <person name="Ichikawa N."/>
            <person name="Kimura A."/>
            <person name="Yamazoe A."/>
            <person name="Fujita N."/>
        </authorList>
    </citation>
    <scope>NUCLEOTIDE SEQUENCE [LARGE SCALE GENOMIC DNA]</scope>
    <source>
        <strain evidence="7 8">NBRC 13261</strain>
    </source>
</reference>
<feature type="transmembrane region" description="Helical" evidence="6">
    <location>
        <begin position="209"/>
        <end position="233"/>
    </location>
</feature>
<keyword evidence="5 6" id="KW-0472">Membrane</keyword>
<feature type="transmembrane region" description="Helical" evidence="6">
    <location>
        <begin position="14"/>
        <end position="34"/>
    </location>
</feature>
<keyword evidence="3 6" id="KW-0812">Transmembrane</keyword>
<organism evidence="7 8">
    <name type="scientific">Agrobacterium rubi TR3 = NBRC 13261</name>
    <dbReference type="NCBI Taxonomy" id="1368415"/>
    <lineage>
        <taxon>Bacteria</taxon>
        <taxon>Pseudomonadati</taxon>
        <taxon>Pseudomonadota</taxon>
        <taxon>Alphaproteobacteria</taxon>
        <taxon>Hyphomicrobiales</taxon>
        <taxon>Rhizobiaceae</taxon>
        <taxon>Rhizobium/Agrobacterium group</taxon>
        <taxon>Agrobacterium</taxon>
    </lineage>
</organism>
<feature type="transmembrane region" description="Helical" evidence="6">
    <location>
        <begin position="86"/>
        <end position="104"/>
    </location>
</feature>
<evidence type="ECO:0000313" key="7">
    <source>
        <dbReference type="EMBL" id="GAK70763.1"/>
    </source>
</evidence>
<dbReference type="PANTHER" id="PTHR30238">
    <property type="entry name" value="MEMBRANE BOUND PREDICTED REDOX MODULATOR"/>
    <property type="match status" value="1"/>
</dbReference>
<dbReference type="Proteomes" id="UP000028701">
    <property type="component" value="Unassembled WGS sequence"/>
</dbReference>
<evidence type="ECO:0000256" key="6">
    <source>
        <dbReference type="SAM" id="Phobius"/>
    </source>
</evidence>